<name>A0A8E0RYM6_9TREM</name>
<gene>
    <name evidence="1" type="ORF">FBUS_04272</name>
</gene>
<reference evidence="1" key="1">
    <citation type="submission" date="2019-05" db="EMBL/GenBank/DDBJ databases">
        <title>Annotation for the trematode Fasciolopsis buski.</title>
        <authorList>
            <person name="Choi Y.-J."/>
        </authorList>
    </citation>
    <scope>NUCLEOTIDE SEQUENCE</scope>
    <source>
        <strain evidence="1">HT</strain>
        <tissue evidence="1">Whole worm</tissue>
    </source>
</reference>
<comment type="caution">
    <text evidence="1">The sequence shown here is derived from an EMBL/GenBank/DDBJ whole genome shotgun (WGS) entry which is preliminary data.</text>
</comment>
<protein>
    <submittedName>
        <fullName evidence="1">Uncharacterized protein</fullName>
    </submittedName>
</protein>
<accession>A0A8E0RYM6</accession>
<dbReference type="EMBL" id="LUCM01006131">
    <property type="protein sequence ID" value="KAA0191768.1"/>
    <property type="molecule type" value="Genomic_DNA"/>
</dbReference>
<evidence type="ECO:0000313" key="2">
    <source>
        <dbReference type="Proteomes" id="UP000728185"/>
    </source>
</evidence>
<dbReference type="AlphaFoldDB" id="A0A8E0RYM6"/>
<dbReference type="Proteomes" id="UP000728185">
    <property type="component" value="Unassembled WGS sequence"/>
</dbReference>
<organism evidence="1 2">
    <name type="scientific">Fasciolopsis buskii</name>
    <dbReference type="NCBI Taxonomy" id="27845"/>
    <lineage>
        <taxon>Eukaryota</taxon>
        <taxon>Metazoa</taxon>
        <taxon>Spiralia</taxon>
        <taxon>Lophotrochozoa</taxon>
        <taxon>Platyhelminthes</taxon>
        <taxon>Trematoda</taxon>
        <taxon>Digenea</taxon>
        <taxon>Plagiorchiida</taxon>
        <taxon>Echinostomata</taxon>
        <taxon>Echinostomatoidea</taxon>
        <taxon>Fasciolidae</taxon>
        <taxon>Fasciolopsis</taxon>
    </lineage>
</organism>
<proteinExistence type="predicted"/>
<dbReference type="OrthoDB" id="1923006at2759"/>
<keyword evidence="2" id="KW-1185">Reference proteome</keyword>
<evidence type="ECO:0000313" key="1">
    <source>
        <dbReference type="EMBL" id="KAA0191768.1"/>
    </source>
</evidence>
<sequence length="101" mass="11732">MLNPGASNKILLTHETVKYTNMMTIRSCSPKYPYLKAKITKSLVILEYAARPFRELLTESRNLDYFTKQLIINNLALGNDEITTKEVWPFFVNLSIFCILR</sequence>